<organism evidence="1 2">
    <name type="scientific">Trametes sanguinea</name>
    <dbReference type="NCBI Taxonomy" id="158606"/>
    <lineage>
        <taxon>Eukaryota</taxon>
        <taxon>Fungi</taxon>
        <taxon>Dikarya</taxon>
        <taxon>Basidiomycota</taxon>
        <taxon>Agaricomycotina</taxon>
        <taxon>Agaricomycetes</taxon>
        <taxon>Polyporales</taxon>
        <taxon>Polyporaceae</taxon>
        <taxon>Trametes</taxon>
    </lineage>
</organism>
<reference evidence="1" key="1">
    <citation type="submission" date="2022-08" db="EMBL/GenBank/DDBJ databases">
        <title>Genome Sequence of Pycnoporus sanguineus.</title>
        <authorList>
            <person name="Buettner E."/>
        </authorList>
    </citation>
    <scope>NUCLEOTIDE SEQUENCE</scope>
    <source>
        <strain evidence="1">CG-C14</strain>
    </source>
</reference>
<evidence type="ECO:0000313" key="2">
    <source>
        <dbReference type="Proteomes" id="UP001144978"/>
    </source>
</evidence>
<sequence>MPPRQSIQPASKVGRRTANHARAQQAAVQELGVGVQALTHAGRVSGICAHRPSLSRILPSIVLLVSFHRSHIPPPLIDGASVVPSTEAPFCPSSSMSDIQKITPDPFSQSKTSSSVKIPTLNEDGSNWVLYKAQSLTARLPTLTTTPGVDSDADEKYETALDKWTGNHATIKSLLLQTVPESLKLEIATKPKPMKLGMSSNHQLWYKEGADPRPVLAQLARVHAKYATTGRIMTDSQYKVLILAALPVSYRPAICAIMASARTAGTLITSTALIDAITLSMTSSLPAECWSKGGGKEGQGPKRWWGKGKGKGKEKEKGNDKTTESSLKANGGETVKVAALSTVQASAAMTSCLEDCFLRRFGLPHLDRLLEGASRHFDPCGDNFLSFHTITPIPINSADGQIFYATGEGDVQVSVKHSNNFAQEVDMFVLRNVLYAPSMPISLTSVSRLVSSGFQAKQTRAPFPKERSSPPSTCYGQWVHKDVWGKAQVQTWDGKQYFIMFLDDYSDEVFVSLMRNKSDTFAKYRVYEAWVKVHRGVAAIGELQSDRGGEYLGNDFSAYLESQGTIQRLTVHDPPQQNGKAERLNCTLIKHTRALLFDAKKSSA</sequence>
<protein>
    <submittedName>
        <fullName evidence="1">Uncharacterized protein</fullName>
    </submittedName>
</protein>
<evidence type="ECO:0000313" key="1">
    <source>
        <dbReference type="EMBL" id="KAJ3017757.1"/>
    </source>
</evidence>
<dbReference type="Proteomes" id="UP001144978">
    <property type="component" value="Unassembled WGS sequence"/>
</dbReference>
<accession>A0ACC1Q900</accession>
<dbReference type="EMBL" id="JANSHE010000066">
    <property type="protein sequence ID" value="KAJ3017757.1"/>
    <property type="molecule type" value="Genomic_DNA"/>
</dbReference>
<name>A0ACC1Q900_9APHY</name>
<proteinExistence type="predicted"/>
<comment type="caution">
    <text evidence="1">The sequence shown here is derived from an EMBL/GenBank/DDBJ whole genome shotgun (WGS) entry which is preliminary data.</text>
</comment>
<keyword evidence="2" id="KW-1185">Reference proteome</keyword>
<gene>
    <name evidence="1" type="ORF">NUW54_g512</name>
</gene>